<dbReference type="AlphaFoldDB" id="A0A398CWG2"/>
<dbReference type="Proteomes" id="UP000266489">
    <property type="component" value="Unassembled WGS sequence"/>
</dbReference>
<gene>
    <name evidence="1" type="ORF">SMC5_10340</name>
</gene>
<accession>A0A398CWG2</accession>
<evidence type="ECO:0000313" key="1">
    <source>
        <dbReference type="EMBL" id="RIE07092.1"/>
    </source>
</evidence>
<sequence>MIVTMDALNSGPVDAQPLIAGELQYLHDHGAAISAAARKAVEDDIAYWRGTIKSAMTDSSGTSYMIKIVANVDATGNINAGSLQVYIDNAPVGSNFIPAAQFLEDMRSGWVTVTQAYASAESIAAAAKAP</sequence>
<reference evidence="1 2" key="1">
    <citation type="submission" date="2018-09" db="EMBL/GenBank/DDBJ databases">
        <title>Discovery and Ecogenomic Context for Candidatus Cryosericales, a Global Caldiserica Order Active in Thawing Permafrost.</title>
        <authorList>
            <person name="Martinez M.A."/>
            <person name="Woodcroft B.J."/>
            <person name="Ignacio Espinoza J.C."/>
            <person name="Zayed A."/>
            <person name="Singleton C.M."/>
            <person name="Boyd J."/>
            <person name="Li Y.-F."/>
            <person name="Purvine S."/>
            <person name="Maughan H."/>
            <person name="Hodgkins S.B."/>
            <person name="Anderson D."/>
            <person name="Sederholm M."/>
            <person name="Temperton B."/>
            <person name="Saleska S.R."/>
            <person name="Tyson G.W."/>
            <person name="Rich V.I."/>
        </authorList>
    </citation>
    <scope>NUCLEOTIDE SEQUENCE [LARGE SCALE GENOMIC DNA]</scope>
    <source>
        <strain evidence="1 2">SMC5</strain>
    </source>
</reference>
<evidence type="ECO:0000313" key="2">
    <source>
        <dbReference type="Proteomes" id="UP000266489"/>
    </source>
</evidence>
<comment type="caution">
    <text evidence="1">The sequence shown here is derived from an EMBL/GenBank/DDBJ whole genome shotgun (WGS) entry which is preliminary data.</text>
</comment>
<proteinExistence type="predicted"/>
<protein>
    <submittedName>
        <fullName evidence="1">Uncharacterized protein</fullName>
    </submittedName>
</protein>
<organism evidence="1 2">
    <name type="scientific">Candidatus Cryosericum odellii</name>
    <dbReference type="NCBI Taxonomy" id="2290917"/>
    <lineage>
        <taxon>Bacteria</taxon>
        <taxon>Pseudomonadati</taxon>
        <taxon>Caldisericota/Cryosericota group</taxon>
        <taxon>Candidatus Cryosericota</taxon>
        <taxon>Candidatus Cryosericia</taxon>
        <taxon>Candidatus Cryosericales</taxon>
        <taxon>Candidatus Cryosericaceae</taxon>
        <taxon>Candidatus Cryosericum</taxon>
    </lineage>
</organism>
<dbReference type="EMBL" id="QXIU01000266">
    <property type="protein sequence ID" value="RIE07092.1"/>
    <property type="molecule type" value="Genomic_DNA"/>
</dbReference>
<name>A0A398CWG2_9BACT</name>